<comment type="caution">
    <text evidence="2">The sequence shown here is derived from an EMBL/GenBank/DDBJ whole genome shotgun (WGS) entry which is preliminary data.</text>
</comment>
<dbReference type="Gene3D" id="2.30.30.140">
    <property type="match status" value="1"/>
</dbReference>
<dbReference type="Proteomes" id="UP000186922">
    <property type="component" value="Unassembled WGS sequence"/>
</dbReference>
<evidence type="ECO:0000313" key="3">
    <source>
        <dbReference type="Proteomes" id="UP000186922"/>
    </source>
</evidence>
<protein>
    <submittedName>
        <fullName evidence="2">Uncharacterized protein</fullName>
    </submittedName>
</protein>
<evidence type="ECO:0000313" key="2">
    <source>
        <dbReference type="EMBL" id="GAU98025.1"/>
    </source>
</evidence>
<keyword evidence="3" id="KW-1185">Reference proteome</keyword>
<feature type="compositionally biased region" description="Basic and acidic residues" evidence="1">
    <location>
        <begin position="1"/>
        <end position="11"/>
    </location>
</feature>
<sequence length="156" mass="18091">MDVTEDYERNKKEKKKKMSRDARSKVRIGTSVFAKWKDDGNYYFGKVRACRKSNSDRTSVEWYDGDRAGMKDADIVRLEDIVTPHHQVTFMGAKSDECGEITKVVGVGKEMKVDIHIAEKVSRKEPYPAKILLEISLDHLRFSQPEVQKARRFQSY</sequence>
<organism evidence="2 3">
    <name type="scientific">Ramazzottius varieornatus</name>
    <name type="common">Water bear</name>
    <name type="synonym">Tardigrade</name>
    <dbReference type="NCBI Taxonomy" id="947166"/>
    <lineage>
        <taxon>Eukaryota</taxon>
        <taxon>Metazoa</taxon>
        <taxon>Ecdysozoa</taxon>
        <taxon>Tardigrada</taxon>
        <taxon>Eutardigrada</taxon>
        <taxon>Parachela</taxon>
        <taxon>Hypsibioidea</taxon>
        <taxon>Ramazzottiidae</taxon>
        <taxon>Ramazzottius</taxon>
    </lineage>
</organism>
<gene>
    <name evidence="2" type="primary">RvY_09229-1</name>
    <name evidence="2" type="synonym">RvY_09229.1</name>
    <name evidence="2" type="ORF">RvY_09229</name>
</gene>
<proteinExistence type="predicted"/>
<feature type="region of interest" description="Disordered" evidence="1">
    <location>
        <begin position="1"/>
        <end position="23"/>
    </location>
</feature>
<reference evidence="2 3" key="1">
    <citation type="journal article" date="2016" name="Nat. Commun.">
        <title>Extremotolerant tardigrade genome and improved radiotolerance of human cultured cells by tardigrade-unique protein.</title>
        <authorList>
            <person name="Hashimoto T."/>
            <person name="Horikawa D.D."/>
            <person name="Saito Y."/>
            <person name="Kuwahara H."/>
            <person name="Kozuka-Hata H."/>
            <person name="Shin-I T."/>
            <person name="Minakuchi Y."/>
            <person name="Ohishi K."/>
            <person name="Motoyama A."/>
            <person name="Aizu T."/>
            <person name="Enomoto A."/>
            <person name="Kondo K."/>
            <person name="Tanaka S."/>
            <person name="Hara Y."/>
            <person name="Koshikawa S."/>
            <person name="Sagara H."/>
            <person name="Miura T."/>
            <person name="Yokobori S."/>
            <person name="Miyagawa K."/>
            <person name="Suzuki Y."/>
            <person name="Kubo T."/>
            <person name="Oyama M."/>
            <person name="Kohara Y."/>
            <person name="Fujiyama A."/>
            <person name="Arakawa K."/>
            <person name="Katayama T."/>
            <person name="Toyoda A."/>
            <person name="Kunieda T."/>
        </authorList>
    </citation>
    <scope>NUCLEOTIDE SEQUENCE [LARGE SCALE GENOMIC DNA]</scope>
    <source>
        <strain evidence="2 3">YOKOZUNA-1</strain>
    </source>
</reference>
<evidence type="ECO:0000256" key="1">
    <source>
        <dbReference type="SAM" id="MobiDB-lite"/>
    </source>
</evidence>
<name>A0A1D1VB37_RAMVA</name>
<dbReference type="AlphaFoldDB" id="A0A1D1VB37"/>
<accession>A0A1D1VB37</accession>
<dbReference type="EMBL" id="BDGG01000004">
    <property type="protein sequence ID" value="GAU98025.1"/>
    <property type="molecule type" value="Genomic_DNA"/>
</dbReference>